<reference evidence="1 2" key="1">
    <citation type="submission" date="2024-03" db="EMBL/GenBank/DDBJ databases">
        <authorList>
            <person name="Gkanogiannis A."/>
            <person name="Becerra Lopez-Lavalle L."/>
        </authorList>
    </citation>
    <scope>NUCLEOTIDE SEQUENCE [LARGE SCALE GENOMIC DNA]</scope>
</reference>
<proteinExistence type="predicted"/>
<evidence type="ECO:0000313" key="1">
    <source>
        <dbReference type="EMBL" id="CAK9329144.1"/>
    </source>
</evidence>
<accession>A0ABP0Z8P6</accession>
<dbReference type="EMBL" id="OZ021743">
    <property type="protein sequence ID" value="CAK9329144.1"/>
    <property type="molecule type" value="Genomic_DNA"/>
</dbReference>
<name>A0ABP0Z8P6_9ROSI</name>
<feature type="non-terminal residue" evidence="1">
    <location>
        <position position="1"/>
    </location>
</feature>
<keyword evidence="2" id="KW-1185">Reference proteome</keyword>
<protein>
    <submittedName>
        <fullName evidence="1">Uncharacterized protein</fullName>
    </submittedName>
</protein>
<sequence>SALTPREIFSCVTSLEQPFGASGWRETTELFIVMANHSGSYGRTSSALLPC</sequence>
<evidence type="ECO:0000313" key="2">
    <source>
        <dbReference type="Proteomes" id="UP001642487"/>
    </source>
</evidence>
<organism evidence="1 2">
    <name type="scientific">Citrullus colocynthis</name>
    <name type="common">colocynth</name>
    <dbReference type="NCBI Taxonomy" id="252529"/>
    <lineage>
        <taxon>Eukaryota</taxon>
        <taxon>Viridiplantae</taxon>
        <taxon>Streptophyta</taxon>
        <taxon>Embryophyta</taxon>
        <taxon>Tracheophyta</taxon>
        <taxon>Spermatophyta</taxon>
        <taxon>Magnoliopsida</taxon>
        <taxon>eudicotyledons</taxon>
        <taxon>Gunneridae</taxon>
        <taxon>Pentapetalae</taxon>
        <taxon>rosids</taxon>
        <taxon>fabids</taxon>
        <taxon>Cucurbitales</taxon>
        <taxon>Cucurbitaceae</taxon>
        <taxon>Benincaseae</taxon>
        <taxon>Citrullus</taxon>
    </lineage>
</organism>
<feature type="non-terminal residue" evidence="1">
    <location>
        <position position="51"/>
    </location>
</feature>
<gene>
    <name evidence="1" type="ORF">CITCOLO1_LOCUS21581</name>
</gene>
<dbReference type="Proteomes" id="UP001642487">
    <property type="component" value="Chromosome 9"/>
</dbReference>